<dbReference type="SUPFAM" id="SSF51735">
    <property type="entry name" value="NAD(P)-binding Rossmann-fold domains"/>
    <property type="match status" value="1"/>
</dbReference>
<dbReference type="EMBL" id="JAPTGG010000001">
    <property type="protein sequence ID" value="MCZ0863799.1"/>
    <property type="molecule type" value="Genomic_DNA"/>
</dbReference>
<proteinExistence type="inferred from homology"/>
<reference evidence="6 7" key="1">
    <citation type="submission" date="2022-12" db="EMBL/GenBank/DDBJ databases">
        <title>Dasania phycosphaerae sp. nov., isolated from particulate material of the south coast of Korea.</title>
        <authorList>
            <person name="Jiang Y."/>
        </authorList>
    </citation>
    <scope>NUCLEOTIDE SEQUENCE [LARGE SCALE GENOMIC DNA]</scope>
    <source>
        <strain evidence="6 7">GY-19</strain>
    </source>
</reference>
<dbReference type="GO" id="GO:0008446">
    <property type="term" value="F:GDP-mannose 4,6-dehydratase activity"/>
    <property type="evidence" value="ECO:0007669"/>
    <property type="project" value="UniProtKB-EC"/>
</dbReference>
<evidence type="ECO:0000256" key="1">
    <source>
        <dbReference type="ARBA" id="ARBA00001937"/>
    </source>
</evidence>
<evidence type="ECO:0000313" key="6">
    <source>
        <dbReference type="EMBL" id="MCZ0863799.1"/>
    </source>
</evidence>
<evidence type="ECO:0000259" key="5">
    <source>
        <dbReference type="Pfam" id="PF16363"/>
    </source>
</evidence>
<accession>A0A9J6RHW1</accession>
<gene>
    <name evidence="6" type="ORF">O0V09_01220</name>
</gene>
<dbReference type="Gene3D" id="3.40.50.720">
    <property type="entry name" value="NAD(P)-binding Rossmann-like Domain"/>
    <property type="match status" value="1"/>
</dbReference>
<name>A0A9J6RHW1_9GAMM</name>
<evidence type="ECO:0000256" key="3">
    <source>
        <dbReference type="ARBA" id="ARBA00011989"/>
    </source>
</evidence>
<dbReference type="Gene3D" id="3.90.25.10">
    <property type="entry name" value="UDP-galactose 4-epimerase, domain 1"/>
    <property type="match status" value="1"/>
</dbReference>
<organism evidence="6 7">
    <name type="scientific">Dasania phycosphaerae</name>
    <dbReference type="NCBI Taxonomy" id="2950436"/>
    <lineage>
        <taxon>Bacteria</taxon>
        <taxon>Pseudomonadati</taxon>
        <taxon>Pseudomonadota</taxon>
        <taxon>Gammaproteobacteria</taxon>
        <taxon>Cellvibrionales</taxon>
        <taxon>Spongiibacteraceae</taxon>
        <taxon>Dasania</taxon>
    </lineage>
</organism>
<evidence type="ECO:0000256" key="2">
    <source>
        <dbReference type="ARBA" id="ARBA00009263"/>
    </source>
</evidence>
<dbReference type="PANTHER" id="PTHR43715:SF1">
    <property type="entry name" value="GDP-MANNOSE 4,6 DEHYDRATASE"/>
    <property type="match status" value="1"/>
</dbReference>
<dbReference type="PANTHER" id="PTHR43715">
    <property type="entry name" value="GDP-MANNOSE 4,6-DEHYDRATASE"/>
    <property type="match status" value="1"/>
</dbReference>
<dbReference type="InterPro" id="IPR006368">
    <property type="entry name" value="GDP_Man_deHydtase"/>
</dbReference>
<dbReference type="InterPro" id="IPR016040">
    <property type="entry name" value="NAD(P)-bd_dom"/>
</dbReference>
<comment type="cofactor">
    <cofactor evidence="1">
        <name>NADP(+)</name>
        <dbReference type="ChEBI" id="CHEBI:58349"/>
    </cofactor>
</comment>
<evidence type="ECO:0000313" key="7">
    <source>
        <dbReference type="Proteomes" id="UP001069090"/>
    </source>
</evidence>
<comment type="similarity">
    <text evidence="2">Belongs to the NAD(P)-dependent epimerase/dehydratase family. GDP-mannose 4,6-dehydratase subfamily.</text>
</comment>
<comment type="caution">
    <text evidence="6">The sequence shown here is derived from an EMBL/GenBank/DDBJ whole genome shotgun (WGS) entry which is preliminary data.</text>
</comment>
<protein>
    <recommendedName>
        <fullName evidence="3">GDP-mannose 4,6-dehydratase</fullName>
        <ecNumber evidence="3">4.2.1.47</ecNumber>
    </recommendedName>
</protein>
<dbReference type="RefSeq" id="WP_258329941.1">
    <property type="nucleotide sequence ID" value="NZ_JAPTGG010000001.1"/>
</dbReference>
<dbReference type="InterPro" id="IPR036291">
    <property type="entry name" value="NAD(P)-bd_dom_sf"/>
</dbReference>
<dbReference type="AlphaFoldDB" id="A0A9J6RHW1"/>
<feature type="domain" description="NAD(P)-binding" evidence="5">
    <location>
        <begin position="6"/>
        <end position="300"/>
    </location>
</feature>
<keyword evidence="7" id="KW-1185">Reference proteome</keyword>
<dbReference type="Pfam" id="PF16363">
    <property type="entry name" value="GDP_Man_Dehyd"/>
    <property type="match status" value="1"/>
</dbReference>
<sequence length="315" mass="35401">MSVAVIIGSAGQDGKLLSKLLLSKGYRVIGFEREGVEGQPIEKDFCLITRLTQILVAENVSCLYYFAAYHNSSSDVLDTPLDLIQSSFKVNTLLFSQVLEAVRVHAASTKVFYAGSSHMYGDVPQAKLSESDPFRPKNVYAISKVAASEIAEYYRDHFSLFVTVGIMFNHESHYRDDRFLTKSIIKSAINLQKASGSEKIKIANPMAKVDWGYAPDYMEAVYEVMQLSSSGNFNIASGEAHSVEEFTRIVLECFNLDYELCVEISGSLNTEHPIYIGETKKIYECTGWRYTRSFESFVKQLVKDVVDNNDEKRST</sequence>
<dbReference type="EC" id="4.2.1.47" evidence="3"/>
<keyword evidence="4 6" id="KW-0456">Lyase</keyword>
<dbReference type="Proteomes" id="UP001069090">
    <property type="component" value="Unassembled WGS sequence"/>
</dbReference>
<evidence type="ECO:0000256" key="4">
    <source>
        <dbReference type="ARBA" id="ARBA00023239"/>
    </source>
</evidence>
<dbReference type="GO" id="GO:0042351">
    <property type="term" value="P:'de novo' GDP-L-fucose biosynthetic process"/>
    <property type="evidence" value="ECO:0007669"/>
    <property type="project" value="TreeGrafter"/>
</dbReference>